<protein>
    <submittedName>
        <fullName evidence="2">Uncharacterized protein</fullName>
    </submittedName>
</protein>
<proteinExistence type="predicted"/>
<dbReference type="Proteomes" id="UP000275267">
    <property type="component" value="Unassembled WGS sequence"/>
</dbReference>
<reference evidence="3" key="1">
    <citation type="journal article" date="2019" name="Nat. Commun.">
        <title>The genome of broomcorn millet.</title>
        <authorList>
            <person name="Zou C."/>
            <person name="Miki D."/>
            <person name="Li D."/>
            <person name="Tang Q."/>
            <person name="Xiao L."/>
            <person name="Rajput S."/>
            <person name="Deng P."/>
            <person name="Jia W."/>
            <person name="Huang R."/>
            <person name="Zhang M."/>
            <person name="Sun Y."/>
            <person name="Hu J."/>
            <person name="Fu X."/>
            <person name="Schnable P.S."/>
            <person name="Li F."/>
            <person name="Zhang H."/>
            <person name="Feng B."/>
            <person name="Zhu X."/>
            <person name="Liu R."/>
            <person name="Schnable J.C."/>
            <person name="Zhu J.-K."/>
            <person name="Zhang H."/>
        </authorList>
    </citation>
    <scope>NUCLEOTIDE SEQUENCE [LARGE SCALE GENOMIC DNA]</scope>
</reference>
<keyword evidence="3" id="KW-1185">Reference proteome</keyword>
<dbReference type="EMBL" id="PQIB02000006">
    <property type="protein sequence ID" value="RLN13595.1"/>
    <property type="molecule type" value="Genomic_DNA"/>
</dbReference>
<accession>A0A3L6S3S1</accession>
<evidence type="ECO:0000313" key="3">
    <source>
        <dbReference type="Proteomes" id="UP000275267"/>
    </source>
</evidence>
<evidence type="ECO:0000313" key="2">
    <source>
        <dbReference type="EMBL" id="RLN13595.1"/>
    </source>
</evidence>
<gene>
    <name evidence="2" type="ORF">C2845_PM09G16140</name>
</gene>
<organism evidence="2 3">
    <name type="scientific">Panicum miliaceum</name>
    <name type="common">Proso millet</name>
    <name type="synonym">Broomcorn millet</name>
    <dbReference type="NCBI Taxonomy" id="4540"/>
    <lineage>
        <taxon>Eukaryota</taxon>
        <taxon>Viridiplantae</taxon>
        <taxon>Streptophyta</taxon>
        <taxon>Embryophyta</taxon>
        <taxon>Tracheophyta</taxon>
        <taxon>Spermatophyta</taxon>
        <taxon>Magnoliopsida</taxon>
        <taxon>Liliopsida</taxon>
        <taxon>Poales</taxon>
        <taxon>Poaceae</taxon>
        <taxon>PACMAD clade</taxon>
        <taxon>Panicoideae</taxon>
        <taxon>Panicodae</taxon>
        <taxon>Paniceae</taxon>
        <taxon>Panicinae</taxon>
        <taxon>Panicum</taxon>
        <taxon>Panicum sect. Panicum</taxon>
    </lineage>
</organism>
<name>A0A3L6S3S1_PANMI</name>
<sequence>MSDLVSDALTPHGRSSGREDNVCRPRNMLSGCECPRITPTLDSGSVGSSGRTRPILI</sequence>
<evidence type="ECO:0000256" key="1">
    <source>
        <dbReference type="SAM" id="MobiDB-lite"/>
    </source>
</evidence>
<dbReference type="AlphaFoldDB" id="A0A3L6S3S1"/>
<feature type="region of interest" description="Disordered" evidence="1">
    <location>
        <begin position="1"/>
        <end position="57"/>
    </location>
</feature>
<feature type="compositionally biased region" description="Polar residues" evidence="1">
    <location>
        <begin position="40"/>
        <end position="51"/>
    </location>
</feature>
<comment type="caution">
    <text evidence="2">The sequence shown here is derived from an EMBL/GenBank/DDBJ whole genome shotgun (WGS) entry which is preliminary data.</text>
</comment>